<dbReference type="Proteomes" id="UP001221413">
    <property type="component" value="Unassembled WGS sequence"/>
</dbReference>
<dbReference type="EMBL" id="JAQGDS010000001">
    <property type="protein sequence ID" value="KAJ6264554.1"/>
    <property type="molecule type" value="Genomic_DNA"/>
</dbReference>
<accession>A0AAD6J518</accession>
<protein>
    <submittedName>
        <fullName evidence="1">Uncharacterized protein</fullName>
    </submittedName>
</protein>
<sequence length="191" mass="22061">MPPCYLTDLRFQDMVEKIQDPQSYLSAWELWMRILNIYSPLYDWIIARERCYIPSSIHGQSIPGIQVTDRSYFGPVQLMLMPLEHNDVAGMQRHRKFEEEARDMLLYYINEYLYLPIKTPRVFAVASELAIIFYEWSGLAAGRAGNLTKLTATDVDGKQYSGTLHVVDDADAVHLMLQRVHTFDPSGVGRR</sequence>
<reference evidence="1" key="1">
    <citation type="submission" date="2023-01" db="EMBL/GenBank/DDBJ databases">
        <title>The chitinases involved in constricting ring structure development in the nematode-trapping fungus Drechslerella dactyloides.</title>
        <authorList>
            <person name="Wang R."/>
            <person name="Zhang L."/>
            <person name="Tang P."/>
            <person name="Li S."/>
            <person name="Liang L."/>
        </authorList>
    </citation>
    <scope>NUCLEOTIDE SEQUENCE</scope>
    <source>
        <strain evidence="1">YMF1.00031</strain>
    </source>
</reference>
<proteinExistence type="predicted"/>
<comment type="caution">
    <text evidence="1">The sequence shown here is derived from an EMBL/GenBank/DDBJ whole genome shotgun (WGS) entry which is preliminary data.</text>
</comment>
<keyword evidence="2" id="KW-1185">Reference proteome</keyword>
<gene>
    <name evidence="1" type="ORF">Dda_0701</name>
</gene>
<dbReference type="AlphaFoldDB" id="A0AAD6J518"/>
<organism evidence="1 2">
    <name type="scientific">Drechslerella dactyloides</name>
    <name type="common">Nematode-trapping fungus</name>
    <name type="synonym">Arthrobotrys dactyloides</name>
    <dbReference type="NCBI Taxonomy" id="74499"/>
    <lineage>
        <taxon>Eukaryota</taxon>
        <taxon>Fungi</taxon>
        <taxon>Dikarya</taxon>
        <taxon>Ascomycota</taxon>
        <taxon>Pezizomycotina</taxon>
        <taxon>Orbiliomycetes</taxon>
        <taxon>Orbiliales</taxon>
        <taxon>Orbiliaceae</taxon>
        <taxon>Drechslerella</taxon>
    </lineage>
</organism>
<evidence type="ECO:0000313" key="2">
    <source>
        <dbReference type="Proteomes" id="UP001221413"/>
    </source>
</evidence>
<name>A0AAD6J518_DREDA</name>
<evidence type="ECO:0000313" key="1">
    <source>
        <dbReference type="EMBL" id="KAJ6264554.1"/>
    </source>
</evidence>